<evidence type="ECO:0000313" key="2">
    <source>
        <dbReference type="Proteomes" id="UP000546806"/>
    </source>
</evidence>
<organism evidence="1 2">
    <name type="scientific">Listeria booriae</name>
    <dbReference type="NCBI Taxonomy" id="1552123"/>
    <lineage>
        <taxon>Bacteria</taxon>
        <taxon>Bacillati</taxon>
        <taxon>Bacillota</taxon>
        <taxon>Bacilli</taxon>
        <taxon>Bacillales</taxon>
        <taxon>Listeriaceae</taxon>
        <taxon>Listeria</taxon>
    </lineage>
</organism>
<sequence>MDNVELGSVMALSVKVGKEIAPKLKVYMASVPANFATPSIYFPQANVSGRGASLTSFVNTYTWNVKIFHFDKLDAFNLAEHIKRYFDKKRLIIPVLGEDGEESGYYMRLSKVDIRDGDEYSKVIVFAWDSYDRYEQPDKPLLSEENPLQINGGLKNG</sequence>
<name>A0A842CWV8_9LIST</name>
<dbReference type="AlphaFoldDB" id="A0A842CWV8"/>
<dbReference type="RefSeq" id="WP_185533562.1">
    <property type="nucleotide sequence ID" value="NZ_JAARMZ010000016.1"/>
</dbReference>
<gene>
    <name evidence="1" type="ORF">HCA78_11740</name>
</gene>
<accession>A0A842CWV8</accession>
<evidence type="ECO:0000313" key="1">
    <source>
        <dbReference type="EMBL" id="MBC2004444.1"/>
    </source>
</evidence>
<protein>
    <submittedName>
        <fullName evidence="1">Uncharacterized protein</fullName>
    </submittedName>
</protein>
<dbReference type="EMBL" id="JAARWW010000005">
    <property type="protein sequence ID" value="MBC2004444.1"/>
    <property type="molecule type" value="Genomic_DNA"/>
</dbReference>
<dbReference type="Proteomes" id="UP000546806">
    <property type="component" value="Unassembled WGS sequence"/>
</dbReference>
<reference evidence="1 2" key="1">
    <citation type="submission" date="2020-03" db="EMBL/GenBank/DDBJ databases">
        <title>Soil Listeria distribution.</title>
        <authorList>
            <person name="Liao J."/>
            <person name="Wiedmann M."/>
        </authorList>
    </citation>
    <scope>NUCLEOTIDE SEQUENCE [LARGE SCALE GENOMIC DNA]</scope>
    <source>
        <strain evidence="1 2">FSL L7-0435</strain>
    </source>
</reference>
<proteinExistence type="predicted"/>
<comment type="caution">
    <text evidence="1">The sequence shown here is derived from an EMBL/GenBank/DDBJ whole genome shotgun (WGS) entry which is preliminary data.</text>
</comment>